<dbReference type="PANTHER" id="PTHR30509:SF9">
    <property type="entry name" value="MULTIDRUG RESISTANCE PROTEIN MDTO"/>
    <property type="match status" value="1"/>
</dbReference>
<dbReference type="AlphaFoldDB" id="A0A2U3N4A0"/>
<comment type="subcellular location">
    <subcellularLocation>
        <location evidence="1">Cell membrane</location>
        <topology evidence="1">Multi-pass membrane protein</topology>
    </subcellularLocation>
</comment>
<dbReference type="EMBL" id="OOGT01000291">
    <property type="protein sequence ID" value="SPL72425.1"/>
    <property type="molecule type" value="Genomic_DNA"/>
</dbReference>
<evidence type="ECO:0000256" key="5">
    <source>
        <dbReference type="ARBA" id="ARBA00022989"/>
    </source>
</evidence>
<dbReference type="InterPro" id="IPR006726">
    <property type="entry name" value="PHBA_efflux_AaeB/fusaric-R"/>
</dbReference>
<evidence type="ECO:0000256" key="1">
    <source>
        <dbReference type="ARBA" id="ARBA00004651"/>
    </source>
</evidence>
<keyword evidence="4 7" id="KW-0812">Transmembrane</keyword>
<feature type="transmembrane region" description="Helical" evidence="7">
    <location>
        <begin position="43"/>
        <end position="61"/>
    </location>
</feature>
<feature type="transmembrane region" description="Helical" evidence="7">
    <location>
        <begin position="425"/>
        <end position="445"/>
    </location>
</feature>
<feature type="transmembrane region" description="Helical" evidence="7">
    <location>
        <begin position="372"/>
        <end position="392"/>
    </location>
</feature>
<keyword evidence="3" id="KW-1003">Cell membrane</keyword>
<evidence type="ECO:0000256" key="7">
    <source>
        <dbReference type="SAM" id="Phobius"/>
    </source>
</evidence>
<feature type="transmembrane region" description="Helical" evidence="7">
    <location>
        <begin position="451"/>
        <end position="470"/>
    </location>
</feature>
<keyword evidence="9" id="KW-1185">Reference proteome</keyword>
<feature type="transmembrane region" description="Helical" evidence="7">
    <location>
        <begin position="17"/>
        <end position="37"/>
    </location>
</feature>
<evidence type="ECO:0000313" key="9">
    <source>
        <dbReference type="Proteomes" id="UP000245974"/>
    </source>
</evidence>
<feature type="transmembrane region" description="Helical" evidence="7">
    <location>
        <begin position="68"/>
        <end position="86"/>
    </location>
</feature>
<accession>A0A2U3N4A0</accession>
<organism evidence="8 9">
    <name type="scientific">Acinetobacter stercoris</name>
    <dbReference type="NCBI Taxonomy" id="2126983"/>
    <lineage>
        <taxon>Bacteria</taxon>
        <taxon>Pseudomonadati</taxon>
        <taxon>Pseudomonadota</taxon>
        <taxon>Gammaproteobacteria</taxon>
        <taxon>Moraxellales</taxon>
        <taxon>Moraxellaceae</taxon>
        <taxon>Acinetobacter</taxon>
    </lineage>
</organism>
<dbReference type="RefSeq" id="WP_121975815.1">
    <property type="nucleotide sequence ID" value="NZ_OOGT01000291.1"/>
</dbReference>
<protein>
    <submittedName>
        <fullName evidence="8">p-hydroxybenzoic acid efflux pump subunit AaeB</fullName>
    </submittedName>
</protein>
<dbReference type="GO" id="GO:0005886">
    <property type="term" value="C:plasma membrane"/>
    <property type="evidence" value="ECO:0007669"/>
    <property type="project" value="UniProtKB-SubCell"/>
</dbReference>
<feature type="transmembrane region" description="Helical" evidence="7">
    <location>
        <begin position="116"/>
        <end position="136"/>
    </location>
</feature>
<keyword evidence="6 7" id="KW-0472">Membrane</keyword>
<feature type="transmembrane region" description="Helical" evidence="7">
    <location>
        <begin position="501"/>
        <end position="523"/>
    </location>
</feature>
<evidence type="ECO:0000256" key="6">
    <source>
        <dbReference type="ARBA" id="ARBA00023136"/>
    </source>
</evidence>
<dbReference type="Proteomes" id="UP000245974">
    <property type="component" value="Unassembled WGS sequence"/>
</dbReference>
<keyword evidence="2" id="KW-0813">Transport</keyword>
<feature type="transmembrane region" description="Helical" evidence="7">
    <location>
        <begin position="148"/>
        <end position="168"/>
    </location>
</feature>
<reference evidence="9" key="1">
    <citation type="submission" date="2018-03" db="EMBL/GenBank/DDBJ databases">
        <authorList>
            <person name="Blom J."/>
        </authorList>
    </citation>
    <scope>NUCLEOTIDE SEQUENCE [LARGE SCALE GENOMIC DNA]</scope>
    <source>
        <strain evidence="9">KPC-SM-21</strain>
    </source>
</reference>
<dbReference type="OrthoDB" id="9807111at2"/>
<sequence>MFLHKQIIAFRPDKSDLIFAIKTYIAAMLSLFIAFYLNLSYPMWAIGTVYIIVTPFSGTVSSKAVFRLVGTLLGGAVAVLLLPKLINTPLSFTFVLALWVGFSLYISLLDRSPRSYIFTICGFTTVMVVATSINSIDTVSVFDTALNRILETSIAVVCVALIFSILFPKHIGPVIKLRVDNTLKDSKELFTQIMHNQINQESSQTLINKLTKDVSELHVLAEHLGYEKSKFSGMTKPVQEILNQVTMLLANITTISERFKEMDHYDLAYRSVLSSLHDQVLNYLSQLHSDHQINLHTINQAFKIEYKNIESLLRAEQRIMFEGVKMDIRHLIQNVFYIREIWASILDGKKKLPKNIISPLTYYPILHRDSGFAVRSGLAAALAIIISCFIWIFSGWKYGFMMLQITGVSACILAAIDNPVPALKMFVRGAFYSSILALVYVLFILPSVKEFWQLALVLAPPLIYLVTMYAHPPLNGLAMPITVSFAMSLNLQNNYNIDMVTLIDTCLACIAGPIISAFSIYLIRSFTPEQSVKRILSQHYKSMYSSIYIPYGVQFRIHLRKMLDRIGILNSKAIPSIELRKKANEILIESCTTIDLSRLNDLQKRFQLSQKLKSRIWLLQSILDKTFRKLEKQLSIDLNDKNELIYSIQKLEKEAMLEDNIEIKNRILISTHNIRHGIIENL</sequence>
<keyword evidence="5 7" id="KW-1133">Transmembrane helix</keyword>
<evidence type="ECO:0000313" key="8">
    <source>
        <dbReference type="EMBL" id="SPL72425.1"/>
    </source>
</evidence>
<evidence type="ECO:0000256" key="2">
    <source>
        <dbReference type="ARBA" id="ARBA00022448"/>
    </source>
</evidence>
<dbReference type="Pfam" id="PF04632">
    <property type="entry name" value="FUSC"/>
    <property type="match status" value="1"/>
</dbReference>
<proteinExistence type="predicted"/>
<dbReference type="FunCoup" id="A0A2U3N4A0">
    <property type="interactions" value="51"/>
</dbReference>
<feature type="transmembrane region" description="Helical" evidence="7">
    <location>
        <begin position="92"/>
        <end position="109"/>
    </location>
</feature>
<dbReference type="GO" id="GO:0022857">
    <property type="term" value="F:transmembrane transporter activity"/>
    <property type="evidence" value="ECO:0007669"/>
    <property type="project" value="InterPro"/>
</dbReference>
<evidence type="ECO:0000256" key="4">
    <source>
        <dbReference type="ARBA" id="ARBA00022692"/>
    </source>
</evidence>
<gene>
    <name evidence="8" type="primary">aaeB_3</name>
    <name evidence="8" type="ORF">KPC_3603</name>
</gene>
<dbReference type="PANTHER" id="PTHR30509">
    <property type="entry name" value="P-HYDROXYBENZOIC ACID EFFLUX PUMP SUBUNIT-RELATED"/>
    <property type="match status" value="1"/>
</dbReference>
<evidence type="ECO:0000256" key="3">
    <source>
        <dbReference type="ARBA" id="ARBA00022475"/>
    </source>
</evidence>
<dbReference type="InParanoid" id="A0A2U3N4A0"/>
<name>A0A2U3N4A0_9GAMM</name>